<name>A0A077ZXT4_STYLE</name>
<dbReference type="SUPFAM" id="SSF161111">
    <property type="entry name" value="Cation efflux protein transmembrane domain-like"/>
    <property type="match status" value="1"/>
</dbReference>
<feature type="transmembrane region" description="Helical" evidence="10">
    <location>
        <begin position="249"/>
        <end position="272"/>
    </location>
</feature>
<gene>
    <name evidence="13" type="primary">Contig6994.g339</name>
    <name evidence="13" type="ORF">STYLEM_2312</name>
</gene>
<evidence type="ECO:0000259" key="11">
    <source>
        <dbReference type="Pfam" id="PF01545"/>
    </source>
</evidence>
<evidence type="ECO:0000256" key="3">
    <source>
        <dbReference type="ARBA" id="ARBA00022448"/>
    </source>
</evidence>
<dbReference type="InterPro" id="IPR002524">
    <property type="entry name" value="Cation_efflux"/>
</dbReference>
<dbReference type="Gene3D" id="1.20.1510.10">
    <property type="entry name" value="Cation efflux protein transmembrane domain"/>
    <property type="match status" value="1"/>
</dbReference>
<dbReference type="InterPro" id="IPR050681">
    <property type="entry name" value="CDF/SLC30A"/>
</dbReference>
<keyword evidence="14" id="KW-1185">Reference proteome</keyword>
<sequence>MDPQLQSNVAYTPIKIKSPINFQMMKEKLRLQQEQAKKKLYLVAFVSVFFIVAQLIGGYMAQSIAIFTDSAHLASDLVGFAISIFSLIIAAKPATKSLSFGYHRAEVVGTLVSIIFIWGLTLWLIQEATWRIFYPKEVLGGTMLIVAIMGLIFNLIQMKILHSGEGHHHLGGDHHHDHGHGNIDHDHSHQNSPPKKKNYGGLVQNQELMEGLIDKQGSHQHQNIIMSHQTQEKSIYQDAPRWNINVTSAYLHVLGDLLMSVGVIIAAVIIYIKPEFKIVDPLCTYLFSVIICFTTIPIFKECMFVLLEGSPKAIDTQKLEEDLLMLEGVQEVHDFHVWAMSVNKFALSAHLLSDTPSKTLDLATDLCRRKYKIFHTTLQIECADMKNKHQFVCENDLHE</sequence>
<dbReference type="OMA" id="AHILHIH"/>
<evidence type="ECO:0000313" key="13">
    <source>
        <dbReference type="EMBL" id="CDW73336.1"/>
    </source>
</evidence>
<evidence type="ECO:0000259" key="12">
    <source>
        <dbReference type="Pfam" id="PF16916"/>
    </source>
</evidence>
<dbReference type="EMBL" id="CCKQ01002244">
    <property type="protein sequence ID" value="CDW73336.1"/>
    <property type="molecule type" value="Genomic_DNA"/>
</dbReference>
<dbReference type="InterPro" id="IPR027469">
    <property type="entry name" value="Cation_efflux_TMD_sf"/>
</dbReference>
<feature type="domain" description="Cation efflux protein cytoplasmic" evidence="12">
    <location>
        <begin position="311"/>
        <end position="381"/>
    </location>
</feature>
<dbReference type="NCBIfam" id="TIGR01297">
    <property type="entry name" value="CDF"/>
    <property type="match status" value="1"/>
</dbReference>
<dbReference type="FunCoup" id="A0A077ZXT4">
    <property type="interactions" value="1"/>
</dbReference>
<evidence type="ECO:0000256" key="2">
    <source>
        <dbReference type="ARBA" id="ARBA00008873"/>
    </source>
</evidence>
<evidence type="ECO:0000313" key="14">
    <source>
        <dbReference type="Proteomes" id="UP000039865"/>
    </source>
</evidence>
<dbReference type="GO" id="GO:0005385">
    <property type="term" value="F:zinc ion transmembrane transporter activity"/>
    <property type="evidence" value="ECO:0007669"/>
    <property type="project" value="TreeGrafter"/>
</dbReference>
<dbReference type="AlphaFoldDB" id="A0A077ZXT4"/>
<dbReference type="InterPro" id="IPR058533">
    <property type="entry name" value="Cation_efflux_TM"/>
</dbReference>
<reference evidence="13 14" key="1">
    <citation type="submission" date="2014-06" db="EMBL/GenBank/DDBJ databases">
        <authorList>
            <person name="Swart Estienne"/>
        </authorList>
    </citation>
    <scope>NUCLEOTIDE SEQUENCE [LARGE SCALE GENOMIC DNA]</scope>
    <source>
        <strain evidence="13 14">130c</strain>
    </source>
</reference>
<dbReference type="OrthoDB" id="9944568at2759"/>
<dbReference type="Pfam" id="PF16916">
    <property type="entry name" value="ZT_dimer"/>
    <property type="match status" value="1"/>
</dbReference>
<feature type="transmembrane region" description="Helical" evidence="10">
    <location>
        <begin position="107"/>
        <end position="126"/>
    </location>
</feature>
<dbReference type="InParanoid" id="A0A077ZXT4"/>
<keyword evidence="5" id="KW-0862">Zinc</keyword>
<dbReference type="InterPro" id="IPR027470">
    <property type="entry name" value="Cation_efflux_CTD"/>
</dbReference>
<feature type="transmembrane region" description="Helical" evidence="10">
    <location>
        <begin position="73"/>
        <end position="95"/>
    </location>
</feature>
<feature type="compositionally biased region" description="Basic and acidic residues" evidence="9">
    <location>
        <begin position="167"/>
        <end position="189"/>
    </location>
</feature>
<evidence type="ECO:0000256" key="4">
    <source>
        <dbReference type="ARBA" id="ARBA00022692"/>
    </source>
</evidence>
<proteinExistence type="inferred from homology"/>
<keyword evidence="8 10" id="KW-0472">Membrane</keyword>
<keyword evidence="3" id="KW-0813">Transport</keyword>
<evidence type="ECO:0000256" key="5">
    <source>
        <dbReference type="ARBA" id="ARBA00022906"/>
    </source>
</evidence>
<evidence type="ECO:0000256" key="7">
    <source>
        <dbReference type="ARBA" id="ARBA00023065"/>
    </source>
</evidence>
<organism evidence="13 14">
    <name type="scientific">Stylonychia lemnae</name>
    <name type="common">Ciliate</name>
    <dbReference type="NCBI Taxonomy" id="5949"/>
    <lineage>
        <taxon>Eukaryota</taxon>
        <taxon>Sar</taxon>
        <taxon>Alveolata</taxon>
        <taxon>Ciliophora</taxon>
        <taxon>Intramacronucleata</taxon>
        <taxon>Spirotrichea</taxon>
        <taxon>Stichotrichia</taxon>
        <taxon>Sporadotrichida</taxon>
        <taxon>Oxytrichidae</taxon>
        <taxon>Stylonychinae</taxon>
        <taxon>Stylonychia</taxon>
    </lineage>
</organism>
<evidence type="ECO:0000256" key="1">
    <source>
        <dbReference type="ARBA" id="ARBA00004141"/>
    </source>
</evidence>
<comment type="subcellular location">
    <subcellularLocation>
        <location evidence="1">Membrane</location>
        <topology evidence="1">Multi-pass membrane protein</topology>
    </subcellularLocation>
</comment>
<keyword evidence="5" id="KW-0864">Zinc transport</keyword>
<evidence type="ECO:0000256" key="9">
    <source>
        <dbReference type="SAM" id="MobiDB-lite"/>
    </source>
</evidence>
<dbReference type="PANTHER" id="PTHR11562">
    <property type="entry name" value="CATION EFFLUX PROTEIN/ ZINC TRANSPORTER"/>
    <property type="match status" value="1"/>
</dbReference>
<dbReference type="Proteomes" id="UP000039865">
    <property type="component" value="Unassembled WGS sequence"/>
</dbReference>
<feature type="transmembrane region" description="Helical" evidence="10">
    <location>
        <begin position="138"/>
        <end position="156"/>
    </location>
</feature>
<keyword evidence="6 10" id="KW-1133">Transmembrane helix</keyword>
<evidence type="ECO:0000256" key="10">
    <source>
        <dbReference type="SAM" id="Phobius"/>
    </source>
</evidence>
<feature type="transmembrane region" description="Helical" evidence="10">
    <location>
        <begin position="40"/>
        <end position="61"/>
    </location>
</feature>
<feature type="domain" description="Cation efflux protein transmembrane" evidence="11">
    <location>
        <begin position="41"/>
        <end position="307"/>
    </location>
</feature>
<feature type="region of interest" description="Disordered" evidence="9">
    <location>
        <begin position="167"/>
        <end position="197"/>
    </location>
</feature>
<keyword evidence="4 10" id="KW-0812">Transmembrane</keyword>
<keyword evidence="7" id="KW-0406">Ion transport</keyword>
<evidence type="ECO:0000256" key="6">
    <source>
        <dbReference type="ARBA" id="ARBA00022989"/>
    </source>
</evidence>
<feature type="transmembrane region" description="Helical" evidence="10">
    <location>
        <begin position="278"/>
        <end position="299"/>
    </location>
</feature>
<protein>
    <submittedName>
        <fullName evidence="13">Uncharacterized protein</fullName>
    </submittedName>
</protein>
<dbReference type="GO" id="GO:0005886">
    <property type="term" value="C:plasma membrane"/>
    <property type="evidence" value="ECO:0007669"/>
    <property type="project" value="TreeGrafter"/>
</dbReference>
<accession>A0A077ZXT4</accession>
<comment type="similarity">
    <text evidence="2">Belongs to the cation diffusion facilitator (CDF) transporter (TC 2.A.4) family. SLC30A subfamily.</text>
</comment>
<dbReference type="Pfam" id="PF01545">
    <property type="entry name" value="Cation_efflux"/>
    <property type="match status" value="1"/>
</dbReference>
<dbReference type="PANTHER" id="PTHR11562:SF17">
    <property type="entry name" value="RE54080P-RELATED"/>
    <property type="match status" value="1"/>
</dbReference>
<evidence type="ECO:0000256" key="8">
    <source>
        <dbReference type="ARBA" id="ARBA00023136"/>
    </source>
</evidence>